<keyword evidence="3 5" id="KW-1133">Transmembrane helix</keyword>
<feature type="transmembrane region" description="Helical" evidence="5">
    <location>
        <begin position="232"/>
        <end position="260"/>
    </location>
</feature>
<protein>
    <submittedName>
        <fullName evidence="7">ABC transporter permease</fullName>
    </submittedName>
</protein>
<evidence type="ECO:0000313" key="8">
    <source>
        <dbReference type="Proteomes" id="UP000321720"/>
    </source>
</evidence>
<evidence type="ECO:0000256" key="5">
    <source>
        <dbReference type="SAM" id="Phobius"/>
    </source>
</evidence>
<feature type="transmembrane region" description="Helical" evidence="5">
    <location>
        <begin position="332"/>
        <end position="349"/>
    </location>
</feature>
<dbReference type="EMBL" id="BJWG01000007">
    <property type="protein sequence ID" value="GEL95233.1"/>
    <property type="molecule type" value="Genomic_DNA"/>
</dbReference>
<dbReference type="GO" id="GO:0016020">
    <property type="term" value="C:membrane"/>
    <property type="evidence" value="ECO:0007669"/>
    <property type="project" value="UniProtKB-SubCell"/>
</dbReference>
<evidence type="ECO:0000256" key="4">
    <source>
        <dbReference type="ARBA" id="ARBA00023136"/>
    </source>
</evidence>
<sequence length="403" mass="40781">MSAPTDGQLGTAAAVRLVAGREISTRLRTKAFIWTTALFVAAVVLGGVLLHAIGGQDDDGVPVAFTPSATAAIPAFEATATGLGATVQTSELDPAAGEQALTDGDVDVLVTSVDPMLSVTVDSAVPQQLQPVLAAFAQQLALASAVTDLGGDPADVAEQVATAAPEVTALDPEPARDGGQIVAGYLAGILLFISLMTAGQLVAQGVVEEKSSRVVELLLATLRPAQLMAGKVLGIGVVGLIQVGLVVGSGAATASVLGLLDSSALDLGTTALWALAWFVVGFATYALVLGALGALVSRQEDVGSVIGPVTTLMIIPYVIGVSILPWDPTNALATWLSYVPFCAPMLMPIRIALGAATTAEALLALAISLAIIPALVWLAGRIYAGAVLHSGGRMKIRDALRGT</sequence>
<comment type="subcellular location">
    <subcellularLocation>
        <location evidence="1">Membrane</location>
        <topology evidence="1">Multi-pass membrane protein</topology>
    </subcellularLocation>
</comment>
<dbReference type="AlphaFoldDB" id="A0A511JBZ6"/>
<dbReference type="PANTHER" id="PTHR43471:SF3">
    <property type="entry name" value="ABC TRANSPORTER PERMEASE PROTEIN NATB"/>
    <property type="match status" value="1"/>
</dbReference>
<keyword evidence="2 5" id="KW-0812">Transmembrane</keyword>
<comment type="caution">
    <text evidence="7">The sequence shown here is derived from an EMBL/GenBank/DDBJ whole genome shotgun (WGS) entry which is preliminary data.</text>
</comment>
<evidence type="ECO:0000256" key="2">
    <source>
        <dbReference type="ARBA" id="ARBA00022692"/>
    </source>
</evidence>
<dbReference type="GO" id="GO:0140359">
    <property type="term" value="F:ABC-type transporter activity"/>
    <property type="evidence" value="ECO:0007669"/>
    <property type="project" value="InterPro"/>
</dbReference>
<proteinExistence type="predicted"/>
<accession>A0A511JBZ6</accession>
<reference evidence="7 8" key="1">
    <citation type="submission" date="2019-07" db="EMBL/GenBank/DDBJ databases">
        <title>Whole genome shotgun sequence of Cellulomonas composti NBRC 100758.</title>
        <authorList>
            <person name="Hosoyama A."/>
            <person name="Uohara A."/>
            <person name="Ohji S."/>
            <person name="Ichikawa N."/>
        </authorList>
    </citation>
    <scope>NUCLEOTIDE SEQUENCE [LARGE SCALE GENOMIC DNA]</scope>
    <source>
        <strain evidence="7 8">NBRC 100758</strain>
    </source>
</reference>
<feature type="transmembrane region" description="Helical" evidence="5">
    <location>
        <begin position="272"/>
        <end position="295"/>
    </location>
</feature>
<feature type="transmembrane region" description="Helical" evidence="5">
    <location>
        <begin position="302"/>
        <end position="326"/>
    </location>
</feature>
<name>A0A511JBZ6_9CELL</name>
<feature type="domain" description="ABC-2 type transporter transmembrane" evidence="6">
    <location>
        <begin position="30"/>
        <end position="379"/>
    </location>
</feature>
<dbReference type="Proteomes" id="UP000321720">
    <property type="component" value="Unassembled WGS sequence"/>
</dbReference>
<dbReference type="OrthoDB" id="3268959at2"/>
<feature type="transmembrane region" description="Helical" evidence="5">
    <location>
        <begin position="31"/>
        <end position="53"/>
    </location>
</feature>
<keyword evidence="4 5" id="KW-0472">Membrane</keyword>
<dbReference type="RefSeq" id="WP_146842871.1">
    <property type="nucleotide sequence ID" value="NZ_BJWG01000007.1"/>
</dbReference>
<gene>
    <name evidence="7" type="ORF">CCO02nite_18910</name>
</gene>
<evidence type="ECO:0000256" key="1">
    <source>
        <dbReference type="ARBA" id="ARBA00004141"/>
    </source>
</evidence>
<evidence type="ECO:0000259" key="6">
    <source>
        <dbReference type="Pfam" id="PF12698"/>
    </source>
</evidence>
<feature type="transmembrane region" description="Helical" evidence="5">
    <location>
        <begin position="182"/>
        <end position="203"/>
    </location>
</feature>
<organism evidence="7 8">
    <name type="scientific">Cellulomonas composti</name>
    <dbReference type="NCBI Taxonomy" id="266130"/>
    <lineage>
        <taxon>Bacteria</taxon>
        <taxon>Bacillati</taxon>
        <taxon>Actinomycetota</taxon>
        <taxon>Actinomycetes</taxon>
        <taxon>Micrococcales</taxon>
        <taxon>Cellulomonadaceae</taxon>
        <taxon>Cellulomonas</taxon>
    </lineage>
</organism>
<evidence type="ECO:0000256" key="3">
    <source>
        <dbReference type="ARBA" id="ARBA00022989"/>
    </source>
</evidence>
<evidence type="ECO:0000313" key="7">
    <source>
        <dbReference type="EMBL" id="GEL95233.1"/>
    </source>
</evidence>
<dbReference type="PANTHER" id="PTHR43471">
    <property type="entry name" value="ABC TRANSPORTER PERMEASE"/>
    <property type="match status" value="1"/>
</dbReference>
<dbReference type="InterPro" id="IPR013525">
    <property type="entry name" value="ABC2_TM"/>
</dbReference>
<feature type="transmembrane region" description="Helical" evidence="5">
    <location>
        <begin position="361"/>
        <end position="384"/>
    </location>
</feature>
<keyword evidence="8" id="KW-1185">Reference proteome</keyword>
<dbReference type="Pfam" id="PF12698">
    <property type="entry name" value="ABC2_membrane_3"/>
    <property type="match status" value="1"/>
</dbReference>